<dbReference type="InterPro" id="IPR015424">
    <property type="entry name" value="PyrdxlP-dep_Trfase"/>
</dbReference>
<evidence type="ECO:0000256" key="4">
    <source>
        <dbReference type="ARBA" id="ARBA00023125"/>
    </source>
</evidence>
<dbReference type="Gene3D" id="1.10.10.10">
    <property type="entry name" value="Winged helix-like DNA-binding domain superfamily/Winged helix DNA-binding domain"/>
    <property type="match status" value="1"/>
</dbReference>
<keyword evidence="5" id="KW-0804">Transcription</keyword>
<keyword evidence="2" id="KW-0663">Pyridoxal phosphate</keyword>
<dbReference type="InterPro" id="IPR000524">
    <property type="entry name" value="Tscrpt_reg_HTH_GntR"/>
</dbReference>
<feature type="domain" description="HTH gntR-type" evidence="6">
    <location>
        <begin position="19"/>
        <end position="87"/>
    </location>
</feature>
<gene>
    <name evidence="7" type="ordered locus">RLO149_c007780</name>
</gene>
<dbReference type="InterPro" id="IPR036390">
    <property type="entry name" value="WH_DNA-bd_sf"/>
</dbReference>
<evidence type="ECO:0000256" key="5">
    <source>
        <dbReference type="ARBA" id="ARBA00023163"/>
    </source>
</evidence>
<dbReference type="PROSITE" id="PS50949">
    <property type="entry name" value="HTH_GNTR"/>
    <property type="match status" value="1"/>
</dbReference>
<dbReference type="Pfam" id="PF00392">
    <property type="entry name" value="GntR"/>
    <property type="match status" value="1"/>
</dbReference>
<dbReference type="KEGG" id="rli:RLO149_c007780"/>
<reference evidence="7 8" key="1">
    <citation type="journal article" date="2011" name="BMC Genomics">
        <title>Comparative genome analysis and genome-guided physiological analysis of Roseobacter litoralis.</title>
        <authorList>
            <person name="Kalhoefer D."/>
            <person name="Thole S."/>
            <person name="Voget S."/>
            <person name="Lehmann R."/>
            <person name="Liesegang H."/>
            <person name="Wollher A."/>
            <person name="Daniel R."/>
            <person name="Simon M."/>
            <person name="Brinkhoff T."/>
        </authorList>
    </citation>
    <scope>NUCLEOTIDE SEQUENCE [LARGE SCALE GENOMIC DNA]</scope>
    <source>
        <strain evidence="8">ATCC 49566 / DSM 6996 / JCM 21268 / NBRC 15278 / OCh 149</strain>
    </source>
</reference>
<dbReference type="STRING" id="391595.RLO149_c007780"/>
<dbReference type="GO" id="GO:0030170">
    <property type="term" value="F:pyridoxal phosphate binding"/>
    <property type="evidence" value="ECO:0007669"/>
    <property type="project" value="InterPro"/>
</dbReference>
<dbReference type="CDD" id="cd07377">
    <property type="entry name" value="WHTH_GntR"/>
    <property type="match status" value="1"/>
</dbReference>
<dbReference type="InterPro" id="IPR051446">
    <property type="entry name" value="HTH_trans_reg/aminotransferase"/>
</dbReference>
<dbReference type="HOGENOM" id="CLU_017584_0_1_5"/>
<dbReference type="SUPFAM" id="SSF46785">
    <property type="entry name" value="Winged helix' DNA-binding domain"/>
    <property type="match status" value="1"/>
</dbReference>
<comment type="similarity">
    <text evidence="1">In the C-terminal section; belongs to the class-I pyridoxal-phosphate-dependent aminotransferase family.</text>
</comment>
<sequence length="495" mass="55131">MAKVRIAPDVFFLDRTSRRPFQTQIREKVIESILSTQALPGSLMPSSRKLAEHLGVARMTVTLAYQELVVQGYLETQSRSGYLVAKTDAVPRLPKGHVNEPIENSEVWKNILSENLAARRRVVKPKDWRALPYPFVFGEMDTALFNHTAWRECARQAIGKRDFDLMAGNGATDDPLLVDYILSRMLPRRGITANQDQVLITVGAQNAIWLAIELLTRRPLKAVCENPGYPDTLQALQWCGADITTVDVDQYGLPPNKIPIGTQAVFVTPSHHAPTGATLTRERRLRLLEQAQEHDFIIVEDDYEFEMSFIQPPSPALKAIDKDQRVLYAGSFSKALFPGLRLGYLVGPERVIAEARELRSMILRHPPGHLQRTAAYFLAQGHYDLLIRDMRRAFAKRRAAVVDALGNTDLEISGAAQFGGTSLWVKTPDGIDTETLATDLLKDGVVIEPGAPFFSGDNQPKGFFRLGYSSIPVDKIPEGVRLISAKVTAAQKQKL</sequence>
<dbReference type="Proteomes" id="UP000001353">
    <property type="component" value="Chromosome"/>
</dbReference>
<dbReference type="SUPFAM" id="SSF53383">
    <property type="entry name" value="PLP-dependent transferases"/>
    <property type="match status" value="1"/>
</dbReference>
<dbReference type="AlphaFoldDB" id="F7ZLE5"/>
<evidence type="ECO:0000256" key="2">
    <source>
        <dbReference type="ARBA" id="ARBA00022898"/>
    </source>
</evidence>
<dbReference type="PANTHER" id="PTHR46577">
    <property type="entry name" value="HTH-TYPE TRANSCRIPTIONAL REGULATORY PROTEIN GABR"/>
    <property type="match status" value="1"/>
</dbReference>
<dbReference type="eggNOG" id="COG1167">
    <property type="taxonomic scope" value="Bacteria"/>
</dbReference>
<evidence type="ECO:0000256" key="1">
    <source>
        <dbReference type="ARBA" id="ARBA00005384"/>
    </source>
</evidence>
<evidence type="ECO:0000313" key="7">
    <source>
        <dbReference type="EMBL" id="AEI92805.1"/>
    </source>
</evidence>
<dbReference type="CDD" id="cd00609">
    <property type="entry name" value="AAT_like"/>
    <property type="match status" value="1"/>
</dbReference>
<evidence type="ECO:0000313" key="8">
    <source>
        <dbReference type="Proteomes" id="UP000001353"/>
    </source>
</evidence>
<evidence type="ECO:0000259" key="6">
    <source>
        <dbReference type="PROSITE" id="PS50949"/>
    </source>
</evidence>
<organism evidence="7 8">
    <name type="scientific">Roseobacter litoralis (strain ATCC 49566 / DSM 6996 / JCM 21268 / NBRC 15278 / OCh 149)</name>
    <dbReference type="NCBI Taxonomy" id="391595"/>
    <lineage>
        <taxon>Bacteria</taxon>
        <taxon>Pseudomonadati</taxon>
        <taxon>Pseudomonadota</taxon>
        <taxon>Alphaproteobacteria</taxon>
        <taxon>Rhodobacterales</taxon>
        <taxon>Roseobacteraceae</taxon>
        <taxon>Roseobacter</taxon>
    </lineage>
</organism>
<dbReference type="GO" id="GO:0003677">
    <property type="term" value="F:DNA binding"/>
    <property type="evidence" value="ECO:0007669"/>
    <property type="project" value="UniProtKB-KW"/>
</dbReference>
<dbReference type="InterPro" id="IPR015421">
    <property type="entry name" value="PyrdxlP-dep_Trfase_major"/>
</dbReference>
<dbReference type="EMBL" id="CP002623">
    <property type="protein sequence ID" value="AEI92805.1"/>
    <property type="molecule type" value="Genomic_DNA"/>
</dbReference>
<accession>F7ZLE5</accession>
<dbReference type="InterPro" id="IPR004839">
    <property type="entry name" value="Aminotransferase_I/II_large"/>
</dbReference>
<keyword evidence="3" id="KW-0805">Transcription regulation</keyword>
<dbReference type="RefSeq" id="WP_013960745.1">
    <property type="nucleotide sequence ID" value="NC_015730.1"/>
</dbReference>
<dbReference type="GO" id="GO:0003700">
    <property type="term" value="F:DNA-binding transcription factor activity"/>
    <property type="evidence" value="ECO:0007669"/>
    <property type="project" value="InterPro"/>
</dbReference>
<dbReference type="InterPro" id="IPR036388">
    <property type="entry name" value="WH-like_DNA-bd_sf"/>
</dbReference>
<keyword evidence="4" id="KW-0238">DNA-binding</keyword>
<dbReference type="SMART" id="SM00345">
    <property type="entry name" value="HTH_GNTR"/>
    <property type="match status" value="1"/>
</dbReference>
<dbReference type="OrthoDB" id="9808770at2"/>
<dbReference type="PANTHER" id="PTHR46577:SF2">
    <property type="entry name" value="TRANSCRIPTIONAL REGULATORY PROTEIN"/>
    <property type="match status" value="1"/>
</dbReference>
<dbReference type="PRINTS" id="PR00035">
    <property type="entry name" value="HTHGNTR"/>
</dbReference>
<proteinExistence type="inferred from homology"/>
<dbReference type="Gene3D" id="3.40.640.10">
    <property type="entry name" value="Type I PLP-dependent aspartate aminotransferase-like (Major domain)"/>
    <property type="match status" value="1"/>
</dbReference>
<evidence type="ECO:0000256" key="3">
    <source>
        <dbReference type="ARBA" id="ARBA00023015"/>
    </source>
</evidence>
<dbReference type="Pfam" id="PF00155">
    <property type="entry name" value="Aminotran_1_2"/>
    <property type="match status" value="1"/>
</dbReference>
<protein>
    <submittedName>
        <fullName evidence="7">HTH-type transcriptional regulator of taurine degradation operon</fullName>
    </submittedName>
</protein>
<name>F7ZLE5_ROSLO</name>
<keyword evidence="8" id="KW-1185">Reference proteome</keyword>